<gene>
    <name evidence="2" type="ORF">AUR04nite_05310</name>
</gene>
<keyword evidence="1" id="KW-0812">Transmembrane</keyword>
<accession>A0A4Y4DI97</accession>
<proteinExistence type="predicted"/>
<name>A0A4Y4DI97_GLUUR</name>
<keyword evidence="3" id="KW-1185">Reference proteome</keyword>
<sequence>MDTIKRNIIGILAAAFLASMVLAWNERIPDPWGLLLVLVTFLALGISLAALAIKKANKQG</sequence>
<evidence type="ECO:0000256" key="1">
    <source>
        <dbReference type="SAM" id="Phobius"/>
    </source>
</evidence>
<dbReference type="RefSeq" id="WP_141361649.1">
    <property type="nucleotide sequence ID" value="NZ_BAAAJL010000003.1"/>
</dbReference>
<keyword evidence="1" id="KW-1133">Transmembrane helix</keyword>
<dbReference type="Proteomes" id="UP000316612">
    <property type="component" value="Unassembled WGS sequence"/>
</dbReference>
<dbReference type="EMBL" id="BJNY01000002">
    <property type="protein sequence ID" value="GED04999.1"/>
    <property type="molecule type" value="Genomic_DNA"/>
</dbReference>
<comment type="caution">
    <text evidence="2">The sequence shown here is derived from an EMBL/GenBank/DDBJ whole genome shotgun (WGS) entry which is preliminary data.</text>
</comment>
<feature type="transmembrane region" description="Helical" evidence="1">
    <location>
        <begin position="33"/>
        <end position="53"/>
    </location>
</feature>
<dbReference type="AlphaFoldDB" id="A0A4Y4DI97"/>
<keyword evidence="1" id="KW-0472">Membrane</keyword>
<reference evidence="2 3" key="1">
    <citation type="submission" date="2019-06" db="EMBL/GenBank/DDBJ databases">
        <title>Whole genome shotgun sequence of Glutamicibacter uratoxydans NBRC 15515.</title>
        <authorList>
            <person name="Hosoyama A."/>
            <person name="Uohara A."/>
            <person name="Ohji S."/>
            <person name="Ichikawa N."/>
        </authorList>
    </citation>
    <scope>NUCLEOTIDE SEQUENCE [LARGE SCALE GENOMIC DNA]</scope>
    <source>
        <strain evidence="2 3">NBRC 15515</strain>
    </source>
</reference>
<protein>
    <submittedName>
        <fullName evidence="2">Uncharacterized protein</fullName>
    </submittedName>
</protein>
<evidence type="ECO:0000313" key="3">
    <source>
        <dbReference type="Proteomes" id="UP000316612"/>
    </source>
</evidence>
<evidence type="ECO:0000313" key="2">
    <source>
        <dbReference type="EMBL" id="GED04999.1"/>
    </source>
</evidence>
<organism evidence="2 3">
    <name type="scientific">Glutamicibacter uratoxydans</name>
    <name type="common">Arthrobacter uratoxydans</name>
    <dbReference type="NCBI Taxonomy" id="43667"/>
    <lineage>
        <taxon>Bacteria</taxon>
        <taxon>Bacillati</taxon>
        <taxon>Actinomycetota</taxon>
        <taxon>Actinomycetes</taxon>
        <taxon>Micrococcales</taxon>
        <taxon>Micrococcaceae</taxon>
        <taxon>Glutamicibacter</taxon>
    </lineage>
</organism>